<evidence type="ECO:0000313" key="1">
    <source>
        <dbReference type="EMBL" id="RGN97687.1"/>
    </source>
</evidence>
<dbReference type="SUPFAM" id="SSF51445">
    <property type="entry name" value="(Trans)glycosidases"/>
    <property type="match status" value="1"/>
</dbReference>
<dbReference type="PROSITE" id="PS51257">
    <property type="entry name" value="PROKAR_LIPOPROTEIN"/>
    <property type="match status" value="1"/>
</dbReference>
<dbReference type="AlphaFoldDB" id="A0A3E5F6N6"/>
<sequence length="433" mass="48454">MKKKNDMKAFLYGVMCMAALTACSGTSNKDGVAVKGSAIGWNVCINGRTTYINGVGGTNRLDIASASGANAFRTWGGDIESIQKDLELARKNHMYVMQGISLPKDSTKYSDADFRQKKIEEVRLLAQTFKNDTSIFAWGIGNEIELDNAANTPTAWEFVGILAKEIKSIDSRHLVSTVISHHPAALELIAQYAPNLDFIGINSYGDILNVKKVFAESSYKGPYLITEWGPTGWWETKLTDWKAPIEQSSEEKRIVYEERYKNAIASDPRCMGSFVFLWGQKEERTPTWFCMFVEDDVEGLPLKGEKTPMVEAMERVWTKAEPKQTAPIIKNMTINDISFNPYVKANQPFDGKVDVSDREGDKLTYVWEVLKEATITATGGAYEPRPDRVGEVKVTDINLLQLSMSEKGYYRLYVYVLDNAGFVATANIPFAVR</sequence>
<dbReference type="EMBL" id="QSVA01000001">
    <property type="protein sequence ID" value="RGN97687.1"/>
    <property type="molecule type" value="Genomic_DNA"/>
</dbReference>
<comment type="caution">
    <text evidence="1">The sequence shown here is derived from an EMBL/GenBank/DDBJ whole genome shotgun (WGS) entry which is preliminary data.</text>
</comment>
<gene>
    <name evidence="1" type="ORF">DXB37_00975</name>
</gene>
<organism evidence="1 2">
    <name type="scientific">Bacteroides uniformis</name>
    <dbReference type="NCBI Taxonomy" id="820"/>
    <lineage>
        <taxon>Bacteria</taxon>
        <taxon>Pseudomonadati</taxon>
        <taxon>Bacteroidota</taxon>
        <taxon>Bacteroidia</taxon>
        <taxon>Bacteroidales</taxon>
        <taxon>Bacteroidaceae</taxon>
        <taxon>Bacteroides</taxon>
    </lineage>
</organism>
<evidence type="ECO:0008006" key="3">
    <source>
        <dbReference type="Google" id="ProtNLM"/>
    </source>
</evidence>
<protein>
    <recommendedName>
        <fullName evidence="3">Glycoside hydrolase family 2 catalytic domain-containing protein</fullName>
    </recommendedName>
</protein>
<proteinExistence type="predicted"/>
<reference evidence="1 2" key="1">
    <citation type="submission" date="2018-08" db="EMBL/GenBank/DDBJ databases">
        <title>A genome reference for cultivated species of the human gut microbiota.</title>
        <authorList>
            <person name="Zou Y."/>
            <person name="Xue W."/>
            <person name="Luo G."/>
        </authorList>
    </citation>
    <scope>NUCLEOTIDE SEQUENCE [LARGE SCALE GENOMIC DNA]</scope>
    <source>
        <strain evidence="1 2">OM03-4</strain>
    </source>
</reference>
<name>A0A3E5F6N6_BACUN</name>
<dbReference type="Gene3D" id="3.20.20.80">
    <property type="entry name" value="Glycosidases"/>
    <property type="match status" value="1"/>
</dbReference>
<evidence type="ECO:0000313" key="2">
    <source>
        <dbReference type="Proteomes" id="UP000260759"/>
    </source>
</evidence>
<dbReference type="InterPro" id="IPR017853">
    <property type="entry name" value="GH"/>
</dbReference>
<accession>A0A3E5F6N6</accession>
<dbReference type="Proteomes" id="UP000260759">
    <property type="component" value="Unassembled WGS sequence"/>
</dbReference>